<comment type="caution">
    <text evidence="1">The sequence shown here is derived from an EMBL/GenBank/DDBJ whole genome shotgun (WGS) entry which is preliminary data.</text>
</comment>
<name>A0A7W6BNP7_9SPHN</name>
<sequence>MANPHAKKLTEEQARAVFARYGNPAPAGFRKPSYKMIGKEFGISAVMVHKIVTGKSWRAAIGTPS</sequence>
<accession>A0A7W6BNP7</accession>
<gene>
    <name evidence="1" type="ORF">GGR43_004040</name>
</gene>
<evidence type="ECO:0000313" key="2">
    <source>
        <dbReference type="Proteomes" id="UP000571950"/>
    </source>
</evidence>
<organism evidence="1 2">
    <name type="scientific">Sphingobium jiangsuense</name>
    <dbReference type="NCBI Taxonomy" id="870476"/>
    <lineage>
        <taxon>Bacteria</taxon>
        <taxon>Pseudomonadati</taxon>
        <taxon>Pseudomonadota</taxon>
        <taxon>Alphaproteobacteria</taxon>
        <taxon>Sphingomonadales</taxon>
        <taxon>Sphingomonadaceae</taxon>
        <taxon>Sphingobium</taxon>
    </lineage>
</organism>
<dbReference type="RefSeq" id="WP_188073581.1">
    <property type="nucleotide sequence ID" value="NZ_JACIDT010000022.1"/>
</dbReference>
<dbReference type="AlphaFoldDB" id="A0A7W6BNP7"/>
<reference evidence="1 2" key="1">
    <citation type="submission" date="2020-08" db="EMBL/GenBank/DDBJ databases">
        <title>Genomic Encyclopedia of Type Strains, Phase IV (KMG-IV): sequencing the most valuable type-strain genomes for metagenomic binning, comparative biology and taxonomic classification.</title>
        <authorList>
            <person name="Goeker M."/>
        </authorList>
    </citation>
    <scope>NUCLEOTIDE SEQUENCE [LARGE SCALE GENOMIC DNA]</scope>
    <source>
        <strain evidence="1 2">DSM 26189</strain>
    </source>
</reference>
<dbReference type="EMBL" id="JACIDT010000022">
    <property type="protein sequence ID" value="MBB3928296.1"/>
    <property type="molecule type" value="Genomic_DNA"/>
</dbReference>
<keyword evidence="2" id="KW-1185">Reference proteome</keyword>
<proteinExistence type="predicted"/>
<protein>
    <submittedName>
        <fullName evidence="1">Uncharacterized protein</fullName>
    </submittedName>
</protein>
<evidence type="ECO:0000313" key="1">
    <source>
        <dbReference type="EMBL" id="MBB3928296.1"/>
    </source>
</evidence>
<dbReference type="Proteomes" id="UP000571950">
    <property type="component" value="Unassembled WGS sequence"/>
</dbReference>